<dbReference type="EMBL" id="JALJOS010000003">
    <property type="protein sequence ID" value="KAK9841621.1"/>
    <property type="molecule type" value="Genomic_DNA"/>
</dbReference>
<organism evidence="8 9">
    <name type="scientific">Apatococcus lobatus</name>
    <dbReference type="NCBI Taxonomy" id="904363"/>
    <lineage>
        <taxon>Eukaryota</taxon>
        <taxon>Viridiplantae</taxon>
        <taxon>Chlorophyta</taxon>
        <taxon>core chlorophytes</taxon>
        <taxon>Trebouxiophyceae</taxon>
        <taxon>Chlorellales</taxon>
        <taxon>Chlorellaceae</taxon>
        <taxon>Apatococcus</taxon>
    </lineage>
</organism>
<comment type="cofactor">
    <cofactor evidence="1">
        <name>pyridoxal 5'-phosphate</name>
        <dbReference type="ChEBI" id="CHEBI:597326"/>
    </cofactor>
</comment>
<protein>
    <recommendedName>
        <fullName evidence="10">Arginine decarboxylase</fullName>
    </recommendedName>
</protein>
<accession>A0AAW1S6E3</accession>
<keyword evidence="5" id="KW-0456">Lyase</keyword>
<reference evidence="8 9" key="1">
    <citation type="journal article" date="2024" name="Nat. Commun.">
        <title>Phylogenomics reveals the evolutionary origins of lichenization in chlorophyte algae.</title>
        <authorList>
            <person name="Puginier C."/>
            <person name="Libourel C."/>
            <person name="Otte J."/>
            <person name="Skaloud P."/>
            <person name="Haon M."/>
            <person name="Grisel S."/>
            <person name="Petersen M."/>
            <person name="Berrin J.G."/>
            <person name="Delaux P.M."/>
            <person name="Dal Grande F."/>
            <person name="Keller J."/>
        </authorList>
    </citation>
    <scope>NUCLEOTIDE SEQUENCE [LARGE SCALE GENOMIC DNA]</scope>
    <source>
        <strain evidence="8 9">SAG 2145</strain>
    </source>
</reference>
<comment type="caution">
    <text evidence="8">The sequence shown here is derived from an EMBL/GenBank/DDBJ whole genome shotgun (WGS) entry which is preliminary data.</text>
</comment>
<name>A0AAW1S6E3_9CHLO</name>
<dbReference type="SUPFAM" id="SSF55904">
    <property type="entry name" value="Ornithine decarboxylase C-terminal domain"/>
    <property type="match status" value="1"/>
</dbReference>
<dbReference type="PANTHER" id="PTHR43277:SF4">
    <property type="entry name" value="ARGININE DECARBOXYLASE"/>
    <property type="match status" value="1"/>
</dbReference>
<dbReference type="InterPro" id="IPR015421">
    <property type="entry name" value="PyrdxlP-dep_Trfase_major"/>
</dbReference>
<evidence type="ECO:0000313" key="8">
    <source>
        <dbReference type="EMBL" id="KAK9841621.1"/>
    </source>
</evidence>
<dbReference type="PANTHER" id="PTHR43277">
    <property type="entry name" value="ARGININE DECARBOXYLASE"/>
    <property type="match status" value="1"/>
</dbReference>
<evidence type="ECO:0000259" key="6">
    <source>
        <dbReference type="Pfam" id="PF01276"/>
    </source>
</evidence>
<feature type="domain" description="Orn/Lys/Arg decarboxylase C-terminal" evidence="7">
    <location>
        <begin position="411"/>
        <end position="462"/>
    </location>
</feature>
<keyword evidence="9" id="KW-1185">Reference proteome</keyword>
<evidence type="ECO:0000259" key="7">
    <source>
        <dbReference type="Pfam" id="PF03711"/>
    </source>
</evidence>
<evidence type="ECO:0000256" key="3">
    <source>
        <dbReference type="ARBA" id="ARBA00022793"/>
    </source>
</evidence>
<evidence type="ECO:0000313" key="9">
    <source>
        <dbReference type="Proteomes" id="UP001438707"/>
    </source>
</evidence>
<dbReference type="Gene3D" id="3.90.105.10">
    <property type="entry name" value="Molybdopterin biosynthesis moea protein, domain 2"/>
    <property type="match status" value="1"/>
</dbReference>
<dbReference type="SUPFAM" id="SSF53383">
    <property type="entry name" value="PLP-dependent transferases"/>
    <property type="match status" value="1"/>
</dbReference>
<dbReference type="InterPro" id="IPR015424">
    <property type="entry name" value="PyrdxlP-dep_Trfase"/>
</dbReference>
<dbReference type="Proteomes" id="UP001438707">
    <property type="component" value="Unassembled WGS sequence"/>
</dbReference>
<dbReference type="Pfam" id="PF03711">
    <property type="entry name" value="OKR_DC_1_C"/>
    <property type="match status" value="1"/>
</dbReference>
<evidence type="ECO:0008006" key="10">
    <source>
        <dbReference type="Google" id="ProtNLM"/>
    </source>
</evidence>
<dbReference type="InterPro" id="IPR008286">
    <property type="entry name" value="Prn/Lys/Arg_de-COase_C"/>
</dbReference>
<dbReference type="InterPro" id="IPR036633">
    <property type="entry name" value="Prn/Lys/Arg_de-COase_C_sf"/>
</dbReference>
<evidence type="ECO:0000256" key="2">
    <source>
        <dbReference type="ARBA" id="ARBA00010671"/>
    </source>
</evidence>
<evidence type="ECO:0000256" key="5">
    <source>
        <dbReference type="ARBA" id="ARBA00023239"/>
    </source>
</evidence>
<dbReference type="AlphaFoldDB" id="A0AAW1S6E3"/>
<dbReference type="Pfam" id="PF01276">
    <property type="entry name" value="OKR_DC_1"/>
    <property type="match status" value="1"/>
</dbReference>
<comment type="similarity">
    <text evidence="2">Belongs to the Orn/Lys/Arg decarboxylase class-I family.</text>
</comment>
<sequence>MPGVTPLHIPGHKMGSDAIHAIRKIIGSEALQHDMTELEGLDILSTPTGCIKAAQDLAAAAFGAEATWFLVNGSTVGIQAAIMACSGPSDVLIIARNCHMSAFSGMVLSGCKPLWVAGVWNNTFGVVESISTASLRAAFTEARSHGLKASAALLVSPTYYGTCSNVQELAKVCHEHGVPLIVDEAHGPHFAFHGSFPQAALAQGADVVIQSTHKTLSALTQSSMLHVQGSLVQRSRISSALEILQSSSPSYLLMASLDAARATAAAPGAFDEALAASHHLHSHLPNIPGLQILSPHHLHQPAGVGVDPLRVTVRVRDLDITGYFASEWLEDNHAVVPELATDQLVVLALGIGNAASAQSMHEAATQSFTAQPSGNCSDNAADSCTIPRVATSQNGNEALEVKTLSAMCDGMSPRNAAMALTQRVETGDAAGRISAELLCPYPPGIPLVFPGERISPQNIHALQTVLAHNGRIRGAADPQLREIQVVVE</sequence>
<keyword evidence="4" id="KW-0663">Pyridoxal phosphate</keyword>
<dbReference type="GO" id="GO:0016831">
    <property type="term" value="F:carboxy-lyase activity"/>
    <property type="evidence" value="ECO:0007669"/>
    <property type="project" value="UniProtKB-KW"/>
</dbReference>
<gene>
    <name evidence="8" type="ORF">WJX74_008865</name>
</gene>
<dbReference type="InterPro" id="IPR052357">
    <property type="entry name" value="Orn_Lys_Arg_decarboxylase-I"/>
</dbReference>
<dbReference type="InterPro" id="IPR000310">
    <property type="entry name" value="Orn/Lys/Arg_deCO2ase_major_dom"/>
</dbReference>
<dbReference type="Gene3D" id="3.40.640.10">
    <property type="entry name" value="Type I PLP-dependent aspartate aminotransferase-like (Major domain)"/>
    <property type="match status" value="1"/>
</dbReference>
<proteinExistence type="inferred from homology"/>
<evidence type="ECO:0000256" key="1">
    <source>
        <dbReference type="ARBA" id="ARBA00001933"/>
    </source>
</evidence>
<keyword evidence="3" id="KW-0210">Decarboxylase</keyword>
<evidence type="ECO:0000256" key="4">
    <source>
        <dbReference type="ARBA" id="ARBA00022898"/>
    </source>
</evidence>
<feature type="domain" description="Orn/Lys/Arg decarboxylases family 1 pyridoxal-P attachment site" evidence="6">
    <location>
        <begin position="7"/>
        <end position="266"/>
    </location>
</feature>